<proteinExistence type="predicted"/>
<feature type="compositionally biased region" description="Basic residues" evidence="1">
    <location>
        <begin position="1"/>
        <end position="12"/>
    </location>
</feature>
<evidence type="ECO:0000313" key="2">
    <source>
        <dbReference type="EMBL" id="TEB20470.1"/>
    </source>
</evidence>
<reference evidence="2 3" key="1">
    <citation type="journal article" date="2019" name="Nat. Ecol. Evol.">
        <title>Megaphylogeny resolves global patterns of mushroom evolution.</title>
        <authorList>
            <person name="Varga T."/>
            <person name="Krizsan K."/>
            <person name="Foldi C."/>
            <person name="Dima B."/>
            <person name="Sanchez-Garcia M."/>
            <person name="Sanchez-Ramirez S."/>
            <person name="Szollosi G.J."/>
            <person name="Szarkandi J.G."/>
            <person name="Papp V."/>
            <person name="Albert L."/>
            <person name="Andreopoulos W."/>
            <person name="Angelini C."/>
            <person name="Antonin V."/>
            <person name="Barry K.W."/>
            <person name="Bougher N.L."/>
            <person name="Buchanan P."/>
            <person name="Buyck B."/>
            <person name="Bense V."/>
            <person name="Catcheside P."/>
            <person name="Chovatia M."/>
            <person name="Cooper J."/>
            <person name="Damon W."/>
            <person name="Desjardin D."/>
            <person name="Finy P."/>
            <person name="Geml J."/>
            <person name="Haridas S."/>
            <person name="Hughes K."/>
            <person name="Justo A."/>
            <person name="Karasinski D."/>
            <person name="Kautmanova I."/>
            <person name="Kiss B."/>
            <person name="Kocsube S."/>
            <person name="Kotiranta H."/>
            <person name="LaButti K.M."/>
            <person name="Lechner B.E."/>
            <person name="Liimatainen K."/>
            <person name="Lipzen A."/>
            <person name="Lukacs Z."/>
            <person name="Mihaltcheva S."/>
            <person name="Morgado L.N."/>
            <person name="Niskanen T."/>
            <person name="Noordeloos M.E."/>
            <person name="Ohm R.A."/>
            <person name="Ortiz-Santana B."/>
            <person name="Ovrebo C."/>
            <person name="Racz N."/>
            <person name="Riley R."/>
            <person name="Savchenko A."/>
            <person name="Shiryaev A."/>
            <person name="Soop K."/>
            <person name="Spirin V."/>
            <person name="Szebenyi C."/>
            <person name="Tomsovsky M."/>
            <person name="Tulloss R.E."/>
            <person name="Uehling J."/>
            <person name="Grigoriev I.V."/>
            <person name="Vagvolgyi C."/>
            <person name="Papp T."/>
            <person name="Martin F.M."/>
            <person name="Miettinen O."/>
            <person name="Hibbett D.S."/>
            <person name="Nagy L.G."/>
        </authorList>
    </citation>
    <scope>NUCLEOTIDE SEQUENCE [LARGE SCALE GENOMIC DNA]</scope>
    <source>
        <strain evidence="2 3">FP101781</strain>
    </source>
</reference>
<protein>
    <submittedName>
        <fullName evidence="2">Uncharacterized protein</fullName>
    </submittedName>
</protein>
<sequence>MPGPKNKKKGGGKPKPPPTQTVVQPAAVPIAPTTQGPPRSQIRASVNLCKTLDEEGITRCDQPATAGYPKPEWCKVHHGQYKVLYKKYKAAAEQVDKVRNGNELPTDGEIAQYVDSKVAMDKLKWAQSFINAIREERTGREIHNKRFFLKVDAGHKTRINILAKEMEKANRVREKLGQRVLDLYFDENPEAKWVYSPEDKNFASEVLSKPSPLPPPTGKGTTTDPTVQGPNAAAPNGALETGGEDDDLITITHEAEKRHLCAAFEPFMDEDLGREFSREMYISRGGDPTKPETDLSRYAGMLHYLALCQYARRIVFNDPILFANSLDKVSFRDMVLSHDFNIEDAHRFMRLFGQVDGFPLPWMKDSVYEALEMIRRTKNGSPEHAAANLGKVDHRFKVLGGWIYNQRHAGRISDEVWWHLLKMVGPQSKTENRYVRLCNTYEDLARMLSVGALGLLPPPGFCKFPESPQLEPGALASRNHLSMSGVIVTDMCSPRRLFDGPIPTPLPATRRGNVVWAETEMRAYIFGAVRHEMEPFTEAFLDELKKRPDLFQLLLWSETEPDLSLKEWGSDNGKALPPMRVRKYEAPMSFPPPPGHGQWETFRSARAILFETRRDNVVGYITNIRNQVPGWFFRFKKFPVRYFVILDTDPTRHAAALIRNVAWAALVAGKYGTGEYTVPKYHKASDKLFQEKATQRLSWMKTDLFGTWTATKMADSDEDEVDEKKDGKSHKGEEAPMVREEDNVMNDRGIGSSADEDESEESIGPLQAKEESSSCTIA</sequence>
<dbReference type="OrthoDB" id="2756263at2759"/>
<feature type="region of interest" description="Disordered" evidence="1">
    <location>
        <begin position="205"/>
        <end position="243"/>
    </location>
</feature>
<comment type="caution">
    <text evidence="2">The sequence shown here is derived from an EMBL/GenBank/DDBJ whole genome shotgun (WGS) entry which is preliminary data.</text>
</comment>
<name>A0A4Y7SFL2_COPMI</name>
<feature type="region of interest" description="Disordered" evidence="1">
    <location>
        <begin position="715"/>
        <end position="778"/>
    </location>
</feature>
<accession>A0A4Y7SFL2</accession>
<feature type="region of interest" description="Disordered" evidence="1">
    <location>
        <begin position="1"/>
        <end position="40"/>
    </location>
</feature>
<dbReference type="EMBL" id="QPFP01000139">
    <property type="protein sequence ID" value="TEB20470.1"/>
    <property type="molecule type" value="Genomic_DNA"/>
</dbReference>
<evidence type="ECO:0000256" key="1">
    <source>
        <dbReference type="SAM" id="MobiDB-lite"/>
    </source>
</evidence>
<dbReference type="AlphaFoldDB" id="A0A4Y7SFL2"/>
<feature type="compositionally biased region" description="Basic and acidic residues" evidence="1">
    <location>
        <begin position="722"/>
        <end position="742"/>
    </location>
</feature>
<keyword evidence="3" id="KW-1185">Reference proteome</keyword>
<organism evidence="2 3">
    <name type="scientific">Coprinellus micaceus</name>
    <name type="common">Glistening ink-cap mushroom</name>
    <name type="synonym">Coprinus micaceus</name>
    <dbReference type="NCBI Taxonomy" id="71717"/>
    <lineage>
        <taxon>Eukaryota</taxon>
        <taxon>Fungi</taxon>
        <taxon>Dikarya</taxon>
        <taxon>Basidiomycota</taxon>
        <taxon>Agaricomycotina</taxon>
        <taxon>Agaricomycetes</taxon>
        <taxon>Agaricomycetidae</taxon>
        <taxon>Agaricales</taxon>
        <taxon>Agaricineae</taxon>
        <taxon>Psathyrellaceae</taxon>
        <taxon>Coprinellus</taxon>
    </lineage>
</organism>
<evidence type="ECO:0000313" key="3">
    <source>
        <dbReference type="Proteomes" id="UP000298030"/>
    </source>
</evidence>
<gene>
    <name evidence="2" type="ORF">FA13DRAFT_1696729</name>
</gene>
<dbReference type="Proteomes" id="UP000298030">
    <property type="component" value="Unassembled WGS sequence"/>
</dbReference>